<feature type="domain" description="Major facilitator superfamily (MFS) profile" evidence="8">
    <location>
        <begin position="1"/>
        <end position="480"/>
    </location>
</feature>
<keyword evidence="10" id="KW-1185">Reference proteome</keyword>
<feature type="transmembrane region" description="Helical" evidence="7">
    <location>
        <begin position="76"/>
        <end position="97"/>
    </location>
</feature>
<dbReference type="SUPFAM" id="SSF103473">
    <property type="entry name" value="MFS general substrate transporter"/>
    <property type="match status" value="1"/>
</dbReference>
<accession>A0A8H4RYY7</accession>
<dbReference type="AlphaFoldDB" id="A0A8H4RYY7"/>
<dbReference type="PANTHER" id="PTHR23501">
    <property type="entry name" value="MAJOR FACILITATOR SUPERFAMILY"/>
    <property type="match status" value="1"/>
</dbReference>
<organism evidence="9 10">
    <name type="scientific">Cudoniella acicularis</name>
    <dbReference type="NCBI Taxonomy" id="354080"/>
    <lineage>
        <taxon>Eukaryota</taxon>
        <taxon>Fungi</taxon>
        <taxon>Dikarya</taxon>
        <taxon>Ascomycota</taxon>
        <taxon>Pezizomycotina</taxon>
        <taxon>Leotiomycetes</taxon>
        <taxon>Helotiales</taxon>
        <taxon>Tricladiaceae</taxon>
        <taxon>Cudoniella</taxon>
    </lineage>
</organism>
<feature type="transmembrane region" description="Helical" evidence="7">
    <location>
        <begin position="447"/>
        <end position="467"/>
    </location>
</feature>
<feature type="compositionally biased region" description="Polar residues" evidence="6">
    <location>
        <begin position="1"/>
        <end position="14"/>
    </location>
</feature>
<comment type="subcellular location">
    <subcellularLocation>
        <location evidence="1">Membrane</location>
        <topology evidence="1">Multi-pass membrane protein</topology>
    </subcellularLocation>
</comment>
<evidence type="ECO:0000313" key="10">
    <source>
        <dbReference type="Proteomes" id="UP000566819"/>
    </source>
</evidence>
<feature type="transmembrane region" description="Helical" evidence="7">
    <location>
        <begin position="103"/>
        <end position="124"/>
    </location>
</feature>
<comment type="caution">
    <text evidence="9">The sequence shown here is derived from an EMBL/GenBank/DDBJ whole genome shotgun (WGS) entry which is preliminary data.</text>
</comment>
<feature type="transmembrane region" description="Helical" evidence="7">
    <location>
        <begin position="282"/>
        <end position="303"/>
    </location>
</feature>
<evidence type="ECO:0000313" key="9">
    <source>
        <dbReference type="EMBL" id="KAF4637539.1"/>
    </source>
</evidence>
<evidence type="ECO:0000256" key="4">
    <source>
        <dbReference type="ARBA" id="ARBA00022989"/>
    </source>
</evidence>
<dbReference type="Gene3D" id="1.20.1720.10">
    <property type="entry name" value="Multidrug resistance protein D"/>
    <property type="match status" value="1"/>
</dbReference>
<dbReference type="GO" id="GO:0022857">
    <property type="term" value="F:transmembrane transporter activity"/>
    <property type="evidence" value="ECO:0007669"/>
    <property type="project" value="InterPro"/>
</dbReference>
<gene>
    <name evidence="9" type="ORF">G7Y89_g534</name>
</gene>
<dbReference type="GO" id="GO:0005886">
    <property type="term" value="C:plasma membrane"/>
    <property type="evidence" value="ECO:0007669"/>
    <property type="project" value="TreeGrafter"/>
</dbReference>
<protein>
    <recommendedName>
        <fullName evidence="8">Major facilitator superfamily (MFS) profile domain-containing protein</fullName>
    </recommendedName>
</protein>
<feature type="transmembrane region" description="Helical" evidence="7">
    <location>
        <begin position="51"/>
        <end position="69"/>
    </location>
</feature>
<evidence type="ECO:0000256" key="1">
    <source>
        <dbReference type="ARBA" id="ARBA00004141"/>
    </source>
</evidence>
<name>A0A8H4RYY7_9HELO</name>
<keyword evidence="3 7" id="KW-0812">Transmembrane</keyword>
<dbReference type="InterPro" id="IPR011701">
    <property type="entry name" value="MFS"/>
</dbReference>
<dbReference type="EMBL" id="JAAMPI010000019">
    <property type="protein sequence ID" value="KAF4637539.1"/>
    <property type="molecule type" value="Genomic_DNA"/>
</dbReference>
<evidence type="ECO:0000256" key="6">
    <source>
        <dbReference type="SAM" id="MobiDB-lite"/>
    </source>
</evidence>
<keyword evidence="5 7" id="KW-0472">Membrane</keyword>
<feature type="region of interest" description="Disordered" evidence="6">
    <location>
        <begin position="1"/>
        <end position="32"/>
    </location>
</feature>
<dbReference type="InterPro" id="IPR036259">
    <property type="entry name" value="MFS_trans_sf"/>
</dbReference>
<dbReference type="OrthoDB" id="10021397at2759"/>
<sequence>MNSSNTAIAESQQAGHLIDEEKERTPDSSIDINNNINNEVTVDEPELLDGYQLYMVVFAISLAGFLYSLDVTIIVTITYFIFIAIFEIGSLICGVAPSSTALVVGRAVAGIGGAGIFSGGLTIVGTSAPKEKRSQLVALIYVFSMLGSVVSPILGGVLTEKTSWRWCFYINLPAGAITLIVLTFVRIPESREKSEKKPTLYEAVNRLDPIGFALFAPTCIMVLLALQYGGSTYAWNSVTVIGLFVGAGATLIVFLCWENRRGGYGYVWFQTVLGVNPIRSGAYFMATAATLIASTLVTGVLAAKLGSPIIFSIIGNALAAIGGGLMSTFTPSTRTGIWVGYQILTGAGRGMTVQQPIVAVQNTLEPSRMAVGTSMILFCQFFGGALFLALAETDFSSSLRSALKQYAPEVDANLITDVGAAGVKKAVMSQQLQGVLKAYNQAITNTFYLGCAASGLAFLVAWGMGFARVKKDKPSGREEV</sequence>
<dbReference type="PANTHER" id="PTHR23501:SF193">
    <property type="entry name" value="MULTIDRUG TRANSPORTER, PUTATIVE (AFU_ORTHOLOGUE AFUA_8G00940)-RELATED"/>
    <property type="match status" value="1"/>
</dbReference>
<dbReference type="Proteomes" id="UP000566819">
    <property type="component" value="Unassembled WGS sequence"/>
</dbReference>
<evidence type="ECO:0000256" key="3">
    <source>
        <dbReference type="ARBA" id="ARBA00022692"/>
    </source>
</evidence>
<feature type="transmembrane region" description="Helical" evidence="7">
    <location>
        <begin position="234"/>
        <end position="257"/>
    </location>
</feature>
<proteinExistence type="inferred from homology"/>
<evidence type="ECO:0000256" key="7">
    <source>
        <dbReference type="SAM" id="Phobius"/>
    </source>
</evidence>
<feature type="transmembrane region" description="Helical" evidence="7">
    <location>
        <begin position="168"/>
        <end position="187"/>
    </location>
</feature>
<feature type="transmembrane region" description="Helical" evidence="7">
    <location>
        <begin position="207"/>
        <end position="228"/>
    </location>
</feature>
<evidence type="ECO:0000256" key="2">
    <source>
        <dbReference type="ARBA" id="ARBA00007520"/>
    </source>
</evidence>
<comment type="similarity">
    <text evidence="2">Belongs to the major facilitator superfamily. TCR/Tet family.</text>
</comment>
<evidence type="ECO:0000259" key="8">
    <source>
        <dbReference type="PROSITE" id="PS50850"/>
    </source>
</evidence>
<feature type="transmembrane region" description="Helical" evidence="7">
    <location>
        <begin position="370"/>
        <end position="391"/>
    </location>
</feature>
<keyword evidence="4 7" id="KW-1133">Transmembrane helix</keyword>
<reference evidence="9 10" key="1">
    <citation type="submission" date="2020-03" db="EMBL/GenBank/DDBJ databases">
        <title>Draft Genome Sequence of Cudoniella acicularis.</title>
        <authorList>
            <person name="Buettner E."/>
            <person name="Kellner H."/>
        </authorList>
    </citation>
    <scope>NUCLEOTIDE SEQUENCE [LARGE SCALE GENOMIC DNA]</scope>
    <source>
        <strain evidence="9 10">DSM 108380</strain>
    </source>
</reference>
<dbReference type="InterPro" id="IPR020846">
    <property type="entry name" value="MFS_dom"/>
</dbReference>
<dbReference type="PROSITE" id="PS50850">
    <property type="entry name" value="MFS"/>
    <property type="match status" value="1"/>
</dbReference>
<dbReference type="Pfam" id="PF07690">
    <property type="entry name" value="MFS_1"/>
    <property type="match status" value="1"/>
</dbReference>
<feature type="compositionally biased region" description="Basic and acidic residues" evidence="6">
    <location>
        <begin position="17"/>
        <end position="26"/>
    </location>
</feature>
<feature type="transmembrane region" description="Helical" evidence="7">
    <location>
        <begin position="136"/>
        <end position="156"/>
    </location>
</feature>
<feature type="transmembrane region" description="Helical" evidence="7">
    <location>
        <begin position="309"/>
        <end position="329"/>
    </location>
</feature>
<evidence type="ECO:0000256" key="5">
    <source>
        <dbReference type="ARBA" id="ARBA00023136"/>
    </source>
</evidence>